<dbReference type="InterPro" id="IPR013425">
    <property type="entry name" value="Autotrns_rpt"/>
</dbReference>
<dbReference type="Pfam" id="PF01569">
    <property type="entry name" value="PAP2"/>
    <property type="match status" value="1"/>
</dbReference>
<dbReference type="PRINTS" id="PR00483">
    <property type="entry name" value="BACPHPHTASE"/>
</dbReference>
<feature type="chain" id="PRO_5013012019" description="Phosphatidic acid phosphatase type 2/haloperoxidase domain-containing protein" evidence="2">
    <location>
        <begin position="32"/>
        <end position="664"/>
    </location>
</feature>
<evidence type="ECO:0000313" key="4">
    <source>
        <dbReference type="EMBL" id="OZI56033.1"/>
    </source>
</evidence>
<dbReference type="CDD" id="cd03397">
    <property type="entry name" value="PAP2_acid_phosphatase"/>
    <property type="match status" value="1"/>
</dbReference>
<dbReference type="PROSITE" id="PS51257">
    <property type="entry name" value="PROKAR_LIPOPROTEIN"/>
    <property type="match status" value="1"/>
</dbReference>
<dbReference type="PANTHER" id="PTHR35037:SF3">
    <property type="entry name" value="C-TERMINAL REGION OF AIDA-LIKE PROTEIN"/>
    <property type="match status" value="1"/>
</dbReference>
<dbReference type="Gene3D" id="1.20.144.10">
    <property type="entry name" value="Phosphatidic acid phosphatase type 2/haloperoxidase"/>
    <property type="match status" value="1"/>
</dbReference>
<evidence type="ECO:0000259" key="3">
    <source>
        <dbReference type="SMART" id="SM00014"/>
    </source>
</evidence>
<dbReference type="InterPro" id="IPR000326">
    <property type="entry name" value="PAP2/HPO"/>
</dbReference>
<evidence type="ECO:0000256" key="1">
    <source>
        <dbReference type="ARBA" id="ARBA00022729"/>
    </source>
</evidence>
<dbReference type="InterPro" id="IPR012332">
    <property type="entry name" value="Autotransporter_pectin_lyase_C"/>
</dbReference>
<dbReference type="AlphaFoldDB" id="A0A261U5A3"/>
<dbReference type="SUPFAM" id="SSF51126">
    <property type="entry name" value="Pectin lyase-like"/>
    <property type="match status" value="1"/>
</dbReference>
<feature type="domain" description="Phosphatidic acid phosphatase type 2/haloperoxidase" evidence="3">
    <location>
        <begin position="234"/>
        <end position="353"/>
    </location>
</feature>
<dbReference type="InterPro" id="IPR001011">
    <property type="entry name" value="Acid_Pase_classA_bac"/>
</dbReference>
<sequence>MHAKLPYSRPFPVLALRLTTLAVMMALSACGSGSDDDDDVASGGDYVVPAAPAGLGYEDSAPLPSGIQYFVDTAATNVRGDACHATIETNAGVRVLQGFLKVWEPSTRLVDAGVSAEGSNGCTGFDASDWSGTPGDATDGKVLNAAVHAENIAFSARTTQNRTAAQELAAYLDDRRGKNYSVTDGMGPLTDYWRTAAQQTSTFAGATSIPAEAYTTNLNDSGNNTGVAGDANPSFGTVITFVQSMGADASTEPGKRFYKYGRPWRWSSDVIIAPSLETAKSSTPATDGGYPSGHTAEAVRNAIAMAYLVPERFQEMIARSMELGYNRIMAGMHSPLDVTGGRILGTASAVANIYNSDSGVRQAAFTQAHDTLQAAVGAATEEDFYDFAHSQDVSADRFADHAANAQTYRYRLTWDFERTSDADSDAVVPKGAEVVLETRLPYLSADQRRVVLKTTAVPAGYPVLDDEEGYGRLNLFAAADGYGAFNGDVTVTMDASQGGFNAMDSWRNDITGEGKLTKKGSGTLALAGANEYSGGTEISEGTLRADSESALGAGAVYIDGGTLEVNAKNAVQVKGTYTQLGSGTLSVNLGSENAGQLSVAGVAALGGTLQVEFAEGYTPAAGQTLTVLNAKGLHGQFDSVSVDGFKATVTYGTGTVQVHLDSEA</sequence>
<comment type="caution">
    <text evidence="4">The sequence shown here is derived from an EMBL/GenBank/DDBJ whole genome shotgun (WGS) entry which is preliminary data.</text>
</comment>
<dbReference type="InterPro" id="IPR051551">
    <property type="entry name" value="Autotransporter_adhesion"/>
</dbReference>
<gene>
    <name evidence="4" type="ORF">CAL20_11305</name>
</gene>
<dbReference type="InterPro" id="IPR011050">
    <property type="entry name" value="Pectin_lyase_fold/virulence"/>
</dbReference>
<evidence type="ECO:0000313" key="5">
    <source>
        <dbReference type="Proteomes" id="UP000216885"/>
    </source>
</evidence>
<proteinExistence type="predicted"/>
<reference evidence="4 5" key="1">
    <citation type="submission" date="2017-05" db="EMBL/GenBank/DDBJ databases">
        <title>Complete and WGS of Bordetella genogroups.</title>
        <authorList>
            <person name="Spilker T."/>
            <person name="LiPuma J."/>
        </authorList>
    </citation>
    <scope>NUCLEOTIDE SEQUENCE [LARGE SCALE GENOMIC DNA]</scope>
    <source>
        <strain evidence="4 5">AU9919</strain>
    </source>
</reference>
<dbReference type="SUPFAM" id="SSF48317">
    <property type="entry name" value="Acid phosphatase/Vanadium-dependent haloperoxidase"/>
    <property type="match status" value="1"/>
</dbReference>
<name>A0A261U5A3_9BORD</name>
<dbReference type="GO" id="GO:0003993">
    <property type="term" value="F:acid phosphatase activity"/>
    <property type="evidence" value="ECO:0007669"/>
    <property type="project" value="InterPro"/>
</dbReference>
<keyword evidence="1 2" id="KW-0732">Signal</keyword>
<dbReference type="Gene3D" id="2.160.20.20">
    <property type="match status" value="1"/>
</dbReference>
<accession>A0A261U5A3</accession>
<dbReference type="Pfam" id="PF12951">
    <property type="entry name" value="PATR"/>
    <property type="match status" value="1"/>
</dbReference>
<dbReference type="InterPro" id="IPR036938">
    <property type="entry name" value="PAP2/HPO_sf"/>
</dbReference>
<dbReference type="NCBIfam" id="TIGR02601">
    <property type="entry name" value="autotrns_rpt"/>
    <property type="match status" value="1"/>
</dbReference>
<organism evidence="4 5">
    <name type="scientific">Bordetella genomosp. 4</name>
    <dbReference type="NCBI Taxonomy" id="463044"/>
    <lineage>
        <taxon>Bacteria</taxon>
        <taxon>Pseudomonadati</taxon>
        <taxon>Pseudomonadota</taxon>
        <taxon>Betaproteobacteria</taxon>
        <taxon>Burkholderiales</taxon>
        <taxon>Alcaligenaceae</taxon>
        <taxon>Bordetella</taxon>
    </lineage>
</organism>
<protein>
    <recommendedName>
        <fullName evidence="3">Phosphatidic acid phosphatase type 2/haloperoxidase domain-containing protein</fullName>
    </recommendedName>
</protein>
<evidence type="ECO:0000256" key="2">
    <source>
        <dbReference type="SAM" id="SignalP"/>
    </source>
</evidence>
<dbReference type="RefSeq" id="WP_176456493.1">
    <property type="nucleotide sequence ID" value="NZ_NEVO01000007.1"/>
</dbReference>
<dbReference type="GO" id="GO:0030288">
    <property type="term" value="C:outer membrane-bounded periplasmic space"/>
    <property type="evidence" value="ECO:0007669"/>
    <property type="project" value="InterPro"/>
</dbReference>
<dbReference type="PANTHER" id="PTHR35037">
    <property type="entry name" value="C-TERMINAL REGION OF AIDA-LIKE PROTEIN"/>
    <property type="match status" value="1"/>
</dbReference>
<dbReference type="Proteomes" id="UP000216885">
    <property type="component" value="Unassembled WGS sequence"/>
</dbReference>
<keyword evidence="5" id="KW-1185">Reference proteome</keyword>
<dbReference type="EMBL" id="NEVQ01000013">
    <property type="protein sequence ID" value="OZI56033.1"/>
    <property type="molecule type" value="Genomic_DNA"/>
</dbReference>
<feature type="signal peptide" evidence="2">
    <location>
        <begin position="1"/>
        <end position="31"/>
    </location>
</feature>
<dbReference type="SMART" id="SM00014">
    <property type="entry name" value="acidPPc"/>
    <property type="match status" value="1"/>
</dbReference>